<organism evidence="1">
    <name type="scientific">Anguilla anguilla</name>
    <name type="common">European freshwater eel</name>
    <name type="synonym">Muraena anguilla</name>
    <dbReference type="NCBI Taxonomy" id="7936"/>
    <lineage>
        <taxon>Eukaryota</taxon>
        <taxon>Metazoa</taxon>
        <taxon>Chordata</taxon>
        <taxon>Craniata</taxon>
        <taxon>Vertebrata</taxon>
        <taxon>Euteleostomi</taxon>
        <taxon>Actinopterygii</taxon>
        <taxon>Neopterygii</taxon>
        <taxon>Teleostei</taxon>
        <taxon>Anguilliformes</taxon>
        <taxon>Anguillidae</taxon>
        <taxon>Anguilla</taxon>
    </lineage>
</organism>
<evidence type="ECO:0000313" key="1">
    <source>
        <dbReference type="EMBL" id="JAH30270.1"/>
    </source>
</evidence>
<dbReference type="EMBL" id="GBXM01078307">
    <property type="protein sequence ID" value="JAH30270.1"/>
    <property type="molecule type" value="Transcribed_RNA"/>
</dbReference>
<reference evidence="1" key="1">
    <citation type="submission" date="2014-11" db="EMBL/GenBank/DDBJ databases">
        <authorList>
            <person name="Amaro Gonzalez C."/>
        </authorList>
    </citation>
    <scope>NUCLEOTIDE SEQUENCE</scope>
</reference>
<name>A0A0E9RPF6_ANGAN</name>
<accession>A0A0E9RPF6</accession>
<sequence length="24" mass="2626">MESGKLSIFFSVYLQIASGYLNSA</sequence>
<proteinExistence type="predicted"/>
<reference evidence="1" key="2">
    <citation type="journal article" date="2015" name="Fish Shellfish Immunol.">
        <title>Early steps in the European eel (Anguilla anguilla)-Vibrio vulnificus interaction in the gills: Role of the RtxA13 toxin.</title>
        <authorList>
            <person name="Callol A."/>
            <person name="Pajuelo D."/>
            <person name="Ebbesson L."/>
            <person name="Teles M."/>
            <person name="MacKenzie S."/>
            <person name="Amaro C."/>
        </authorList>
    </citation>
    <scope>NUCLEOTIDE SEQUENCE</scope>
</reference>
<protein>
    <submittedName>
        <fullName evidence="1">Uncharacterized protein</fullName>
    </submittedName>
</protein>
<dbReference type="AlphaFoldDB" id="A0A0E9RPF6"/>